<proteinExistence type="predicted"/>
<dbReference type="AlphaFoldDB" id="A0AAQ3PNS7"/>
<accession>A0AAQ3PNS7</accession>
<feature type="region of interest" description="Disordered" evidence="1">
    <location>
        <begin position="51"/>
        <end position="72"/>
    </location>
</feature>
<name>A0AAQ3PNS7_PASNO</name>
<evidence type="ECO:0000256" key="1">
    <source>
        <dbReference type="SAM" id="MobiDB-lite"/>
    </source>
</evidence>
<dbReference type="EMBL" id="CP144745">
    <property type="protein sequence ID" value="WVZ49819.1"/>
    <property type="molecule type" value="Genomic_DNA"/>
</dbReference>
<evidence type="ECO:0000313" key="2">
    <source>
        <dbReference type="EMBL" id="WVZ49819.1"/>
    </source>
</evidence>
<feature type="compositionally biased region" description="Basic residues" evidence="1">
    <location>
        <begin position="55"/>
        <end position="64"/>
    </location>
</feature>
<feature type="region of interest" description="Disordered" evidence="1">
    <location>
        <begin position="1"/>
        <end position="29"/>
    </location>
</feature>
<keyword evidence="3" id="KW-1185">Reference proteome</keyword>
<protein>
    <submittedName>
        <fullName evidence="2">Uncharacterized protein</fullName>
    </submittedName>
</protein>
<evidence type="ECO:0000313" key="3">
    <source>
        <dbReference type="Proteomes" id="UP001341281"/>
    </source>
</evidence>
<feature type="compositionally biased region" description="Low complexity" evidence="1">
    <location>
        <begin position="7"/>
        <end position="22"/>
    </location>
</feature>
<dbReference type="Proteomes" id="UP001341281">
    <property type="component" value="Chromosome 01"/>
</dbReference>
<organism evidence="2 3">
    <name type="scientific">Paspalum notatum var. saurae</name>
    <dbReference type="NCBI Taxonomy" id="547442"/>
    <lineage>
        <taxon>Eukaryota</taxon>
        <taxon>Viridiplantae</taxon>
        <taxon>Streptophyta</taxon>
        <taxon>Embryophyta</taxon>
        <taxon>Tracheophyta</taxon>
        <taxon>Spermatophyta</taxon>
        <taxon>Magnoliopsida</taxon>
        <taxon>Liliopsida</taxon>
        <taxon>Poales</taxon>
        <taxon>Poaceae</taxon>
        <taxon>PACMAD clade</taxon>
        <taxon>Panicoideae</taxon>
        <taxon>Andropogonodae</taxon>
        <taxon>Paspaleae</taxon>
        <taxon>Paspalinae</taxon>
        <taxon>Paspalum</taxon>
    </lineage>
</organism>
<sequence>MAEGRSSRPSPRASLSAARQPSPFRPSSSLSAVEVVAIWLISKTCAPVAQATLRHSPKRQHKNKGTGTSGGL</sequence>
<reference evidence="2 3" key="1">
    <citation type="submission" date="2024-02" db="EMBL/GenBank/DDBJ databases">
        <title>High-quality chromosome-scale genome assembly of Pensacola bahiagrass (Paspalum notatum Flugge var. saurae).</title>
        <authorList>
            <person name="Vega J.M."/>
            <person name="Podio M."/>
            <person name="Orjuela J."/>
            <person name="Siena L.A."/>
            <person name="Pessino S.C."/>
            <person name="Combes M.C."/>
            <person name="Mariac C."/>
            <person name="Albertini E."/>
            <person name="Pupilli F."/>
            <person name="Ortiz J.P.A."/>
            <person name="Leblanc O."/>
        </authorList>
    </citation>
    <scope>NUCLEOTIDE SEQUENCE [LARGE SCALE GENOMIC DNA]</scope>
    <source>
        <strain evidence="2">R1</strain>
        <tissue evidence="2">Leaf</tissue>
    </source>
</reference>
<gene>
    <name evidence="2" type="ORF">U9M48_001145</name>
</gene>